<feature type="chain" id="PRO_5038536883" evidence="8">
    <location>
        <begin position="18"/>
        <end position="352"/>
    </location>
</feature>
<feature type="transmembrane region" description="Helical" evidence="7">
    <location>
        <begin position="328"/>
        <end position="349"/>
    </location>
</feature>
<keyword evidence="3" id="KW-1003">Cell membrane</keyword>
<feature type="transmembrane region" description="Helical" evidence="7">
    <location>
        <begin position="265"/>
        <end position="282"/>
    </location>
</feature>
<comment type="similarity">
    <text evidence="2">Belongs to the UPF0324 family.</text>
</comment>
<evidence type="ECO:0000256" key="4">
    <source>
        <dbReference type="ARBA" id="ARBA00022692"/>
    </source>
</evidence>
<feature type="transmembrane region" description="Helical" evidence="7">
    <location>
        <begin position="34"/>
        <end position="66"/>
    </location>
</feature>
<keyword evidence="6 7" id="KW-0472">Membrane</keyword>
<comment type="subcellular location">
    <subcellularLocation>
        <location evidence="1">Cell membrane</location>
        <topology evidence="1">Multi-pass membrane protein</topology>
    </subcellularLocation>
</comment>
<feature type="transmembrane region" description="Helical" evidence="7">
    <location>
        <begin position="169"/>
        <end position="189"/>
    </location>
</feature>
<evidence type="ECO:0000256" key="3">
    <source>
        <dbReference type="ARBA" id="ARBA00022475"/>
    </source>
</evidence>
<feature type="transmembrane region" description="Helical" evidence="7">
    <location>
        <begin position="142"/>
        <end position="163"/>
    </location>
</feature>
<dbReference type="PANTHER" id="PTHR30106:SF1">
    <property type="entry name" value="UPF0324 MEMBRANE PROTEIN FN0533"/>
    <property type="match status" value="1"/>
</dbReference>
<comment type="caution">
    <text evidence="9">The sequence shown here is derived from an EMBL/GenBank/DDBJ whole genome shotgun (WGS) entry which is preliminary data.</text>
</comment>
<evidence type="ECO:0000313" key="10">
    <source>
        <dbReference type="Proteomes" id="UP000823889"/>
    </source>
</evidence>
<evidence type="ECO:0000256" key="8">
    <source>
        <dbReference type="SAM" id="SignalP"/>
    </source>
</evidence>
<dbReference type="AlphaFoldDB" id="A0A9D2RI73"/>
<sequence>MKAAHTLSTGFSPSVSAAAPNTTTQPPSIWRGVLLSACIAIVATFLGKWLPTIGGPVFAVLLGVVATNVFRVSSRFNPGIRFTAKNLLQWSIIGLGFGLSLKQVVQTGLDSLWVTLITITVAFASAVWLGKRLGIGGKLRTMIGAGTAICGGSAIAAIAPIIEPEDHDLVFAISTIFLFNIVAVLVFPFMGHLLGMTDLGFGLWAGTAINDTSSVVAAAYSYSQQAGDYATIVKLTRASLIIPLCIGLSLLQARQDKKAGKRISLTRMVPWFIIGFVLASGIRSMNVLPAEVLAILQQAVMFTVVMALSAVGLSTNFRQLARTGWRPIALGMGVWIAVSVSSLAVQYGMGSW</sequence>
<dbReference type="PANTHER" id="PTHR30106">
    <property type="entry name" value="INNER MEMBRANE PROTEIN YEIH-RELATED"/>
    <property type="match status" value="1"/>
</dbReference>
<feature type="transmembrane region" description="Helical" evidence="7">
    <location>
        <begin position="235"/>
        <end position="253"/>
    </location>
</feature>
<accession>A0A9D2RI73</accession>
<evidence type="ECO:0000256" key="6">
    <source>
        <dbReference type="ARBA" id="ARBA00023136"/>
    </source>
</evidence>
<evidence type="ECO:0000256" key="1">
    <source>
        <dbReference type="ARBA" id="ARBA00004651"/>
    </source>
</evidence>
<reference evidence="9" key="1">
    <citation type="journal article" date="2021" name="PeerJ">
        <title>Extensive microbial diversity within the chicken gut microbiome revealed by metagenomics and culture.</title>
        <authorList>
            <person name="Gilroy R."/>
            <person name="Ravi A."/>
            <person name="Getino M."/>
            <person name="Pursley I."/>
            <person name="Horton D.L."/>
            <person name="Alikhan N.F."/>
            <person name="Baker D."/>
            <person name="Gharbi K."/>
            <person name="Hall N."/>
            <person name="Watson M."/>
            <person name="Adriaenssens E.M."/>
            <person name="Foster-Nyarko E."/>
            <person name="Jarju S."/>
            <person name="Secka A."/>
            <person name="Antonio M."/>
            <person name="Oren A."/>
            <person name="Chaudhuri R.R."/>
            <person name="La Ragione R."/>
            <person name="Hildebrand F."/>
            <person name="Pallen M.J."/>
        </authorList>
    </citation>
    <scope>NUCLEOTIDE SEQUENCE</scope>
    <source>
        <strain evidence="9">9264</strain>
    </source>
</reference>
<evidence type="ECO:0000256" key="2">
    <source>
        <dbReference type="ARBA" id="ARBA00007977"/>
    </source>
</evidence>
<evidence type="ECO:0000256" key="5">
    <source>
        <dbReference type="ARBA" id="ARBA00022989"/>
    </source>
</evidence>
<evidence type="ECO:0000256" key="7">
    <source>
        <dbReference type="SAM" id="Phobius"/>
    </source>
</evidence>
<protein>
    <submittedName>
        <fullName evidence="9">Sulfate exporter family transporter</fullName>
    </submittedName>
</protein>
<gene>
    <name evidence="9" type="ORF">H9906_05435</name>
</gene>
<proteinExistence type="inferred from homology"/>
<dbReference type="InterPro" id="IPR018383">
    <property type="entry name" value="UPF0324_pro"/>
</dbReference>
<name>A0A9D2RI73_9BURK</name>
<keyword evidence="4 7" id="KW-0812">Transmembrane</keyword>
<feature type="transmembrane region" description="Helical" evidence="7">
    <location>
        <begin position="111"/>
        <end position="130"/>
    </location>
</feature>
<keyword evidence="8" id="KW-0732">Signal</keyword>
<dbReference type="Pfam" id="PF03601">
    <property type="entry name" value="Cons_hypoth698"/>
    <property type="match status" value="1"/>
</dbReference>
<evidence type="ECO:0000313" key="9">
    <source>
        <dbReference type="EMBL" id="HJD44459.1"/>
    </source>
</evidence>
<feature type="transmembrane region" description="Helical" evidence="7">
    <location>
        <begin position="294"/>
        <end position="316"/>
    </location>
</feature>
<organism evidence="9 10">
    <name type="scientific">Candidatus Paenalcaligenes intestinipullorum</name>
    <dbReference type="NCBI Taxonomy" id="2838718"/>
    <lineage>
        <taxon>Bacteria</taxon>
        <taxon>Pseudomonadati</taxon>
        <taxon>Pseudomonadota</taxon>
        <taxon>Betaproteobacteria</taxon>
        <taxon>Burkholderiales</taxon>
        <taxon>Alcaligenaceae</taxon>
        <taxon>Paenalcaligenes</taxon>
    </lineage>
</organism>
<reference evidence="9" key="2">
    <citation type="submission" date="2021-04" db="EMBL/GenBank/DDBJ databases">
        <authorList>
            <person name="Gilroy R."/>
        </authorList>
    </citation>
    <scope>NUCLEOTIDE SEQUENCE</scope>
    <source>
        <strain evidence="9">9264</strain>
    </source>
</reference>
<keyword evidence="5 7" id="KW-1133">Transmembrane helix</keyword>
<dbReference type="GO" id="GO:0005886">
    <property type="term" value="C:plasma membrane"/>
    <property type="evidence" value="ECO:0007669"/>
    <property type="project" value="UniProtKB-SubCell"/>
</dbReference>
<dbReference type="Proteomes" id="UP000823889">
    <property type="component" value="Unassembled WGS sequence"/>
</dbReference>
<feature type="signal peptide" evidence="8">
    <location>
        <begin position="1"/>
        <end position="17"/>
    </location>
</feature>
<dbReference type="EMBL" id="DWUQ01000108">
    <property type="protein sequence ID" value="HJD44459.1"/>
    <property type="molecule type" value="Genomic_DNA"/>
</dbReference>